<dbReference type="Proteomes" id="UP001500962">
    <property type="component" value="Unassembled WGS sequence"/>
</dbReference>
<evidence type="ECO:0000313" key="4">
    <source>
        <dbReference type="EMBL" id="GAA0461603.1"/>
    </source>
</evidence>
<accession>A0AAV3SG96</accession>
<reference evidence="5" key="2">
    <citation type="submission" date="2022-04" db="EMBL/GenBank/DDBJ databases">
        <title>Sequencing and genomic assembly of Halococcus dombrowskii.</title>
        <authorList>
            <person name="Lim S.W."/>
            <person name="MacLea K.S."/>
        </authorList>
    </citation>
    <scope>NUCLEOTIDE SEQUENCE</scope>
    <source>
        <strain evidence="5">H4</strain>
    </source>
</reference>
<keyword evidence="6" id="KW-1185">Reference proteome</keyword>
<sequence length="174" mass="19185">MYAVVGCSDCGSFWVVEGRPETTSCPGCRTRHRFERLTKFAETDTADAARQARTTLLADRSEHAPDELDSFAALESRAENGGMSDDEYLERSGLDAEAVREAGERATEGGEGSGSQSRMDIVRAALADLDRPTEEEIVTYACERDVPTEFTERALEKLVRRGAASEHQGRYRSL</sequence>
<dbReference type="KEGG" id="hdo:MUK72_12725"/>
<evidence type="ECO:0000259" key="2">
    <source>
        <dbReference type="Pfam" id="PF19134"/>
    </source>
</evidence>
<dbReference type="Gene3D" id="3.90.820.10">
    <property type="entry name" value="Structural Genomics, Unknown Function 30-nov-00 1gh9 Mol_id"/>
    <property type="match status" value="1"/>
</dbReference>
<dbReference type="Pfam" id="PF19134">
    <property type="entry name" value="DUF5817"/>
    <property type="match status" value="1"/>
</dbReference>
<feature type="domain" description="DUF5817" evidence="2">
    <location>
        <begin position="2"/>
        <end position="58"/>
    </location>
</feature>
<gene>
    <name evidence="4" type="ORF">GCM10008985_17670</name>
    <name evidence="5" type="ORF">MUK72_12725</name>
</gene>
<reference evidence="4" key="1">
    <citation type="journal article" date="2014" name="Int. J. Syst. Evol. Microbiol.">
        <title>Complete genome sequence of Corynebacterium casei LMG S-19264T (=DSM 44701T), isolated from a smear-ripened cheese.</title>
        <authorList>
            <consortium name="US DOE Joint Genome Institute (JGI-PGF)"/>
            <person name="Walter F."/>
            <person name="Albersmeier A."/>
            <person name="Kalinowski J."/>
            <person name="Ruckert C."/>
        </authorList>
    </citation>
    <scope>NUCLEOTIDE SEQUENCE</scope>
    <source>
        <strain evidence="4">JCM 12289</strain>
    </source>
</reference>
<feature type="domain" description="DUF5817" evidence="3">
    <location>
        <begin position="120"/>
        <end position="172"/>
    </location>
</feature>
<protein>
    <submittedName>
        <fullName evidence="4">DUF5817 domain-containing protein</fullName>
    </submittedName>
</protein>
<dbReference type="InterPro" id="IPR053849">
    <property type="entry name" value="DUF5817_C"/>
</dbReference>
<reference evidence="4" key="3">
    <citation type="submission" date="2023-12" db="EMBL/GenBank/DDBJ databases">
        <authorList>
            <person name="Sun Q."/>
            <person name="Inoue M."/>
        </authorList>
    </citation>
    <scope>NUCLEOTIDE SEQUENCE</scope>
    <source>
        <strain evidence="4">JCM 12289</strain>
    </source>
</reference>
<dbReference type="Proteomes" id="UP000830542">
    <property type="component" value="Chromosome"/>
</dbReference>
<evidence type="ECO:0000256" key="1">
    <source>
        <dbReference type="SAM" id="MobiDB-lite"/>
    </source>
</evidence>
<feature type="compositionally biased region" description="Basic and acidic residues" evidence="1">
    <location>
        <begin position="89"/>
        <end position="108"/>
    </location>
</feature>
<name>A0AAV3SG96_HALDO</name>
<dbReference type="EMBL" id="BAAADN010000026">
    <property type="protein sequence ID" value="GAA0461603.1"/>
    <property type="molecule type" value="Genomic_DNA"/>
</dbReference>
<dbReference type="GeneID" id="71762727"/>
<dbReference type="RefSeq" id="WP_244701495.1">
    <property type="nucleotide sequence ID" value="NZ_BAAADN010000026.1"/>
</dbReference>
<proteinExistence type="predicted"/>
<dbReference type="InterPro" id="IPR043855">
    <property type="entry name" value="DUF5817"/>
</dbReference>
<organism evidence="4 7">
    <name type="scientific">Halococcus dombrowskii</name>
    <dbReference type="NCBI Taxonomy" id="179637"/>
    <lineage>
        <taxon>Archaea</taxon>
        <taxon>Methanobacteriati</taxon>
        <taxon>Methanobacteriota</taxon>
        <taxon>Stenosarchaea group</taxon>
        <taxon>Halobacteria</taxon>
        <taxon>Halobacteriales</taxon>
        <taxon>Halococcaceae</taxon>
        <taxon>Halococcus</taxon>
    </lineage>
</organism>
<evidence type="ECO:0000259" key="3">
    <source>
        <dbReference type="Pfam" id="PF22798"/>
    </source>
</evidence>
<dbReference type="EMBL" id="CP095005">
    <property type="protein sequence ID" value="UOO94823.1"/>
    <property type="molecule type" value="Genomic_DNA"/>
</dbReference>
<evidence type="ECO:0000313" key="6">
    <source>
        <dbReference type="Proteomes" id="UP000830542"/>
    </source>
</evidence>
<dbReference type="Pfam" id="PF22798">
    <property type="entry name" value="DUF5817_CT"/>
    <property type="match status" value="1"/>
</dbReference>
<evidence type="ECO:0000313" key="7">
    <source>
        <dbReference type="Proteomes" id="UP001500962"/>
    </source>
</evidence>
<dbReference type="AlphaFoldDB" id="A0AAV3SG96"/>
<feature type="region of interest" description="Disordered" evidence="1">
    <location>
        <begin position="76"/>
        <end position="118"/>
    </location>
</feature>
<evidence type="ECO:0000313" key="5">
    <source>
        <dbReference type="EMBL" id="UOO94823.1"/>
    </source>
</evidence>